<protein>
    <submittedName>
        <fullName evidence="2">Phosducin</fullName>
    </submittedName>
</protein>
<dbReference type="GO" id="GO:0006457">
    <property type="term" value="P:protein folding"/>
    <property type="evidence" value="ECO:0007669"/>
    <property type="project" value="TreeGrafter"/>
</dbReference>
<dbReference type="OrthoDB" id="330904at2759"/>
<dbReference type="VEuPathDB" id="ToxoDB:cyc_01915"/>
<dbReference type="VEuPathDB" id="ToxoDB:LOC34618838"/>
<dbReference type="AlphaFoldDB" id="A0A1D3CST2"/>
<sequence length="269" mass="30745">MSTTNPDQIETEWDQLQRKYGNLPPKPPRETEDQKTKELVNALEEVDTLEGKTLDQLDALEDELDEDTLTKYRNKRIEEMKRQQRRNRFGELLHLGKDDFLTEVTKASAVDPDAQETSESAGSSSQHEQLEQQNCGTWVVLHLYQESASPCVLINRCLATLAANYKEVKFMKAISTDVVPDYPNSRLPTVLLYFGGTCKKQIVGVDEWGGKDINKNTIERALKRFGVLRREGEMAQSDNSSDESDEEKERIRGKGYSSMRLDNLLSRRL</sequence>
<reference evidence="2 3" key="1">
    <citation type="journal article" date="2016" name="BMC Genomics">
        <title>Comparative genomics reveals Cyclospora cayetanensis possesses coccidia-like metabolism and invasion components but unique surface antigens.</title>
        <authorList>
            <person name="Liu S."/>
            <person name="Wang L."/>
            <person name="Zheng H."/>
            <person name="Xu Z."/>
            <person name="Roellig D.M."/>
            <person name="Li N."/>
            <person name="Frace M.A."/>
            <person name="Tang K."/>
            <person name="Arrowood M.J."/>
            <person name="Moss D.M."/>
            <person name="Zhang L."/>
            <person name="Feng Y."/>
            <person name="Xiao L."/>
        </authorList>
    </citation>
    <scope>NUCLEOTIDE SEQUENCE [LARGE SCALE GENOMIC DNA]</scope>
    <source>
        <strain evidence="2 3">CHN_HEN01</strain>
    </source>
</reference>
<dbReference type="Gene3D" id="3.40.30.10">
    <property type="entry name" value="Glutaredoxin"/>
    <property type="match status" value="1"/>
</dbReference>
<proteinExistence type="inferred from homology"/>
<dbReference type="PANTHER" id="PTHR45809">
    <property type="entry name" value="VIRAL IAP-ASSOCIATED FACTOR HOMOLOG"/>
    <property type="match status" value="1"/>
</dbReference>
<comment type="caution">
    <text evidence="2">The sequence shown here is derived from an EMBL/GenBank/DDBJ whole genome shotgun (WGS) entry which is preliminary data.</text>
</comment>
<evidence type="ECO:0000313" key="2">
    <source>
        <dbReference type="EMBL" id="OEH74246.1"/>
    </source>
</evidence>
<dbReference type="GO" id="GO:0005737">
    <property type="term" value="C:cytoplasm"/>
    <property type="evidence" value="ECO:0007669"/>
    <property type="project" value="TreeGrafter"/>
</dbReference>
<dbReference type="SUPFAM" id="SSF52833">
    <property type="entry name" value="Thioredoxin-like"/>
    <property type="match status" value="1"/>
</dbReference>
<gene>
    <name evidence="2" type="ORF">cyc_01915</name>
</gene>
<dbReference type="InterPro" id="IPR051498">
    <property type="entry name" value="Phosducin-like_chap/apop_reg"/>
</dbReference>
<evidence type="ECO:0000313" key="3">
    <source>
        <dbReference type="Proteomes" id="UP000095192"/>
    </source>
</evidence>
<keyword evidence="3" id="KW-1185">Reference proteome</keyword>
<dbReference type="Pfam" id="PF02114">
    <property type="entry name" value="Phosducin"/>
    <property type="match status" value="1"/>
</dbReference>
<dbReference type="InterPro" id="IPR024253">
    <property type="entry name" value="Phosducin_thioredoxin-like_dom"/>
</dbReference>
<comment type="similarity">
    <text evidence="1">Belongs to the phosducin family.</text>
</comment>
<evidence type="ECO:0000256" key="1">
    <source>
        <dbReference type="ARBA" id="ARBA00009686"/>
    </source>
</evidence>
<organism evidence="2 3">
    <name type="scientific">Cyclospora cayetanensis</name>
    <dbReference type="NCBI Taxonomy" id="88456"/>
    <lineage>
        <taxon>Eukaryota</taxon>
        <taxon>Sar</taxon>
        <taxon>Alveolata</taxon>
        <taxon>Apicomplexa</taxon>
        <taxon>Conoidasida</taxon>
        <taxon>Coccidia</taxon>
        <taxon>Eucoccidiorida</taxon>
        <taxon>Eimeriorina</taxon>
        <taxon>Eimeriidae</taxon>
        <taxon>Cyclospora</taxon>
    </lineage>
</organism>
<name>A0A1D3CST2_9EIME</name>
<accession>A0A1D3CST2</accession>
<dbReference type="InterPro" id="IPR036249">
    <property type="entry name" value="Thioredoxin-like_sf"/>
</dbReference>
<dbReference type="GeneID" id="34618838"/>
<dbReference type="PANTHER" id="PTHR45809:SF3">
    <property type="entry name" value="VIRAL IAP-ASSOCIATED FACTOR HOMOLOG"/>
    <property type="match status" value="1"/>
</dbReference>
<dbReference type="EMBL" id="JROU02002087">
    <property type="protein sequence ID" value="OEH74246.1"/>
    <property type="molecule type" value="Genomic_DNA"/>
</dbReference>
<dbReference type="Proteomes" id="UP000095192">
    <property type="component" value="Unassembled WGS sequence"/>
</dbReference>